<protein>
    <submittedName>
        <fullName evidence="1">Uncharacterized protein</fullName>
    </submittedName>
</protein>
<accession>B2IEE4</accession>
<dbReference type="Pfam" id="PF14175">
    <property type="entry name" value="YaaC"/>
    <property type="match status" value="1"/>
</dbReference>
<dbReference type="HOGENOM" id="CLU_812882_0_0_5"/>
<reference evidence="1 2" key="2">
    <citation type="journal article" date="2010" name="J. Bacteriol.">
        <title>Complete genome sequence of Beijerinckia indica subsp. indica.</title>
        <authorList>
            <person name="Tamas I."/>
            <person name="Dedysh S.N."/>
            <person name="Liesack W."/>
            <person name="Stott M.B."/>
            <person name="Alam M."/>
            <person name="Murrell J.C."/>
            <person name="Dunfield P.F."/>
        </authorList>
    </citation>
    <scope>NUCLEOTIDE SEQUENCE [LARGE SCALE GENOMIC DNA]</scope>
    <source>
        <strain evidence="2">ATCC 9039 / DSM 1715 / NCIMB 8712</strain>
    </source>
</reference>
<evidence type="ECO:0000313" key="1">
    <source>
        <dbReference type="EMBL" id="ACB95542.1"/>
    </source>
</evidence>
<gene>
    <name evidence="1" type="ordered locus">Bind_1918</name>
</gene>
<dbReference type="Proteomes" id="UP000001695">
    <property type="component" value="Chromosome"/>
</dbReference>
<keyword evidence="2" id="KW-1185">Reference proteome</keyword>
<evidence type="ECO:0000313" key="2">
    <source>
        <dbReference type="Proteomes" id="UP000001695"/>
    </source>
</evidence>
<organism evidence="1 2">
    <name type="scientific">Beijerinckia indica subsp. indica (strain ATCC 9039 / DSM 1715 / NCIMB 8712)</name>
    <dbReference type="NCBI Taxonomy" id="395963"/>
    <lineage>
        <taxon>Bacteria</taxon>
        <taxon>Pseudomonadati</taxon>
        <taxon>Pseudomonadota</taxon>
        <taxon>Alphaproteobacteria</taxon>
        <taxon>Hyphomicrobiales</taxon>
        <taxon>Beijerinckiaceae</taxon>
        <taxon>Beijerinckia</taxon>
    </lineage>
</organism>
<name>B2IEE4_BEII9</name>
<dbReference type="STRING" id="395963.Bind_1918"/>
<dbReference type="eggNOG" id="ENOG502ZCC7">
    <property type="taxonomic scope" value="Bacteria"/>
</dbReference>
<dbReference type="AlphaFoldDB" id="B2IEE4"/>
<proteinExistence type="predicted"/>
<reference evidence="2" key="1">
    <citation type="submission" date="2008-03" db="EMBL/GenBank/DDBJ databases">
        <title>Complete sequence of chromosome of Beijerinckia indica subsp. indica ATCC 9039.</title>
        <authorList>
            <consortium name="US DOE Joint Genome Institute"/>
            <person name="Copeland A."/>
            <person name="Lucas S."/>
            <person name="Lapidus A."/>
            <person name="Glavina del Rio T."/>
            <person name="Dalin E."/>
            <person name="Tice H."/>
            <person name="Bruce D."/>
            <person name="Goodwin L."/>
            <person name="Pitluck S."/>
            <person name="LaButti K."/>
            <person name="Schmutz J."/>
            <person name="Larimer F."/>
            <person name="Land M."/>
            <person name="Hauser L."/>
            <person name="Kyrpides N."/>
            <person name="Mikhailova N."/>
            <person name="Dunfield P.F."/>
            <person name="Dedysh S.N."/>
            <person name="Liesack W."/>
            <person name="Saw J.H."/>
            <person name="Alam M."/>
            <person name="Chen Y."/>
            <person name="Murrell J.C."/>
            <person name="Richardson P."/>
        </authorList>
    </citation>
    <scope>NUCLEOTIDE SEQUENCE [LARGE SCALE GENOMIC DNA]</scope>
    <source>
        <strain evidence="2">ATCC 9039 / DSM 1715 / NCIMB 8712</strain>
    </source>
</reference>
<dbReference type="KEGG" id="bid:Bind_1918"/>
<dbReference type="InterPro" id="IPR026988">
    <property type="entry name" value="YaaC-like"/>
</dbReference>
<dbReference type="EMBL" id="CP001016">
    <property type="protein sequence ID" value="ACB95542.1"/>
    <property type="molecule type" value="Genomic_DNA"/>
</dbReference>
<sequence>MKALRPHKAVCDAQFKVPNILTTDPFNYVDLWLRRKHHNDALFYWRQAQAFYRASQNLSIESAPLVLYYCFMNAAKALLSAKGVTFSPVHGVTAHNMRGPTSKVLLKNEGVKIKSNGIVPSLSAYFGEGERSLIHSLEDILYNLVFIHRTYCLSYPSSKERFLPLKSAEFVRDSVTGEVWFRANPVDDADWRFFKKVLPQEVAINANDLKEISSIARINWATSNNPTGQELDALRGLNRTLRRSLHYINGAQTLWYLKTKGTYVIDRQSITLTLAAMHRLSEICRYRPSELGSLLNGQKHWLLSEFVAMSRTQFLDEVACEMTGHQVMIPNVRMPV</sequence>